<keyword evidence="8 10" id="KW-0503">Monooxygenase</keyword>
<evidence type="ECO:0000256" key="10">
    <source>
        <dbReference type="RuleBase" id="RU000461"/>
    </source>
</evidence>
<dbReference type="PRINTS" id="PR00463">
    <property type="entry name" value="EP450I"/>
</dbReference>
<dbReference type="EMBL" id="JAKELL010000022">
    <property type="protein sequence ID" value="KAH8992377.1"/>
    <property type="molecule type" value="Genomic_DNA"/>
</dbReference>
<keyword evidence="7 9" id="KW-0408">Iron</keyword>
<dbReference type="SUPFAM" id="SSF48264">
    <property type="entry name" value="Cytochrome P450"/>
    <property type="match status" value="1"/>
</dbReference>
<evidence type="ECO:0000256" key="5">
    <source>
        <dbReference type="ARBA" id="ARBA00022723"/>
    </source>
</evidence>
<evidence type="ECO:0000256" key="1">
    <source>
        <dbReference type="ARBA" id="ARBA00001971"/>
    </source>
</evidence>
<organism evidence="12 13">
    <name type="scientific">Lactarius akahatsu</name>
    <dbReference type="NCBI Taxonomy" id="416441"/>
    <lineage>
        <taxon>Eukaryota</taxon>
        <taxon>Fungi</taxon>
        <taxon>Dikarya</taxon>
        <taxon>Basidiomycota</taxon>
        <taxon>Agaricomycotina</taxon>
        <taxon>Agaricomycetes</taxon>
        <taxon>Russulales</taxon>
        <taxon>Russulaceae</taxon>
        <taxon>Lactarius</taxon>
    </lineage>
</organism>
<comment type="caution">
    <text evidence="12">The sequence shown here is derived from an EMBL/GenBank/DDBJ whole genome shotgun (WGS) entry which is preliminary data.</text>
</comment>
<evidence type="ECO:0000256" key="3">
    <source>
        <dbReference type="ARBA" id="ARBA00010617"/>
    </source>
</evidence>
<evidence type="ECO:0000256" key="8">
    <source>
        <dbReference type="ARBA" id="ARBA00023033"/>
    </source>
</evidence>
<comment type="cofactor">
    <cofactor evidence="1 9">
        <name>heme</name>
        <dbReference type="ChEBI" id="CHEBI:30413"/>
    </cofactor>
</comment>
<feature type="binding site" description="axial binding residue" evidence="9">
    <location>
        <position position="459"/>
    </location>
    <ligand>
        <name>heme</name>
        <dbReference type="ChEBI" id="CHEBI:30413"/>
    </ligand>
    <ligandPart>
        <name>Fe</name>
        <dbReference type="ChEBI" id="CHEBI:18248"/>
    </ligandPart>
</feature>
<dbReference type="PROSITE" id="PS00086">
    <property type="entry name" value="CYTOCHROME_P450"/>
    <property type="match status" value="1"/>
</dbReference>
<gene>
    <name evidence="12" type="ORF">EDB92DRAFT_2086962</name>
</gene>
<dbReference type="Pfam" id="PF00067">
    <property type="entry name" value="p450"/>
    <property type="match status" value="1"/>
</dbReference>
<sequence>MPISLLTAVDCLALSTFLYVLFAFRDHRRRRGFPYPPGPTPLPLIGNLRDVPMLSPWVEYAKMSKKYGRTNLSRSLSSEPRSMFIRRYHLFQVLGEVVVVLNSPTAIKDLFDKRGELYADRTPYPIFELDVVWMLPMARVSNYWREGRKLIERSFRPGAAALDRRLIEERVHVYLGWLLANPKAFRDHIHYLQGGLLVRLSYGYDLKENDDMLYPPKRVGDIMKQFFAPGTALVNHFPILKRLPSWVPLFKYEPLASESRQLVRRMKDEPLNYVRKGMRDGTGIPSIASEYLQDVDLLSGAEHERAEEDIKDVLGSLFQAGADTTVAAMSSLFLALVLYPEVQKRAQAELDSVLSRDRLPTYEDRPRLPYIDAMTKEIMRWHIVAPMAVPHAPTEDDFYRGYFIPKGAIVIANAWGVLHDPELYPDPEAFKPERFLDKDGKFCDDPLIPLAFGAGRRHCPGRHFVDTVLFVQTASMLSVFNVTNAKDKDGNDIPVYPPPYDTVEPDIAIWLPEFECSITPRDKIAEDLITATRSALSS</sequence>
<keyword evidence="5 9" id="KW-0479">Metal-binding</keyword>
<dbReference type="GO" id="GO:0004497">
    <property type="term" value="F:monooxygenase activity"/>
    <property type="evidence" value="ECO:0007669"/>
    <property type="project" value="UniProtKB-KW"/>
</dbReference>
<accession>A0AAD4QE00</accession>
<keyword evidence="13" id="KW-1185">Reference proteome</keyword>
<dbReference type="InterPro" id="IPR001128">
    <property type="entry name" value="Cyt_P450"/>
</dbReference>
<evidence type="ECO:0000256" key="6">
    <source>
        <dbReference type="ARBA" id="ARBA00023002"/>
    </source>
</evidence>
<evidence type="ECO:0000313" key="12">
    <source>
        <dbReference type="EMBL" id="KAH8992377.1"/>
    </source>
</evidence>
<evidence type="ECO:0000256" key="2">
    <source>
        <dbReference type="ARBA" id="ARBA00005179"/>
    </source>
</evidence>
<dbReference type="PANTHER" id="PTHR46300:SF7">
    <property type="entry name" value="P450, PUTATIVE (EUROFUNG)-RELATED"/>
    <property type="match status" value="1"/>
</dbReference>
<dbReference type="AlphaFoldDB" id="A0AAD4QE00"/>
<proteinExistence type="inferred from homology"/>
<keyword evidence="11" id="KW-0812">Transmembrane</keyword>
<evidence type="ECO:0000256" key="11">
    <source>
        <dbReference type="SAM" id="Phobius"/>
    </source>
</evidence>
<comment type="pathway">
    <text evidence="2">Secondary metabolite biosynthesis.</text>
</comment>
<dbReference type="PANTHER" id="PTHR46300">
    <property type="entry name" value="P450, PUTATIVE (EUROFUNG)-RELATED-RELATED"/>
    <property type="match status" value="1"/>
</dbReference>
<dbReference type="InterPro" id="IPR002401">
    <property type="entry name" value="Cyt_P450_E_grp-I"/>
</dbReference>
<evidence type="ECO:0000256" key="9">
    <source>
        <dbReference type="PIRSR" id="PIRSR602401-1"/>
    </source>
</evidence>
<dbReference type="GO" id="GO:0016705">
    <property type="term" value="F:oxidoreductase activity, acting on paired donors, with incorporation or reduction of molecular oxygen"/>
    <property type="evidence" value="ECO:0007669"/>
    <property type="project" value="InterPro"/>
</dbReference>
<keyword evidence="11" id="KW-0472">Membrane</keyword>
<keyword evidence="6 10" id="KW-0560">Oxidoreductase</keyword>
<evidence type="ECO:0000313" key="13">
    <source>
        <dbReference type="Proteomes" id="UP001201163"/>
    </source>
</evidence>
<dbReference type="GO" id="GO:0020037">
    <property type="term" value="F:heme binding"/>
    <property type="evidence" value="ECO:0007669"/>
    <property type="project" value="InterPro"/>
</dbReference>
<protein>
    <submittedName>
        <fullName evidence="12">Cytochrome P450</fullName>
    </submittedName>
</protein>
<reference evidence="12" key="1">
    <citation type="submission" date="2022-01" db="EMBL/GenBank/DDBJ databases">
        <title>Comparative genomics reveals a dynamic genome evolution in the ectomycorrhizal milk-cap (Lactarius) mushrooms.</title>
        <authorList>
            <consortium name="DOE Joint Genome Institute"/>
            <person name="Lebreton A."/>
            <person name="Tang N."/>
            <person name="Kuo A."/>
            <person name="LaButti K."/>
            <person name="Drula E."/>
            <person name="Barry K."/>
            <person name="Clum A."/>
            <person name="Lipzen A."/>
            <person name="Mousain D."/>
            <person name="Ng V."/>
            <person name="Wang R."/>
            <person name="Wang X."/>
            <person name="Dai Y."/>
            <person name="Henrissat B."/>
            <person name="Grigoriev I.V."/>
            <person name="Guerin-Laguette A."/>
            <person name="Yu F."/>
            <person name="Martin F.M."/>
        </authorList>
    </citation>
    <scope>NUCLEOTIDE SEQUENCE</scope>
    <source>
        <strain evidence="12">QP</strain>
    </source>
</reference>
<evidence type="ECO:0000256" key="4">
    <source>
        <dbReference type="ARBA" id="ARBA00022617"/>
    </source>
</evidence>
<dbReference type="GO" id="GO:0005506">
    <property type="term" value="F:iron ion binding"/>
    <property type="evidence" value="ECO:0007669"/>
    <property type="project" value="InterPro"/>
</dbReference>
<dbReference type="InterPro" id="IPR050364">
    <property type="entry name" value="Cytochrome_P450_fung"/>
</dbReference>
<name>A0AAD4QE00_9AGAM</name>
<feature type="transmembrane region" description="Helical" evidence="11">
    <location>
        <begin position="6"/>
        <end position="24"/>
    </location>
</feature>
<comment type="similarity">
    <text evidence="3 10">Belongs to the cytochrome P450 family.</text>
</comment>
<keyword evidence="4 9" id="KW-0349">Heme</keyword>
<dbReference type="CDD" id="cd11065">
    <property type="entry name" value="CYP64-like"/>
    <property type="match status" value="1"/>
</dbReference>
<dbReference type="Proteomes" id="UP001201163">
    <property type="component" value="Unassembled WGS sequence"/>
</dbReference>
<evidence type="ECO:0000256" key="7">
    <source>
        <dbReference type="ARBA" id="ARBA00023004"/>
    </source>
</evidence>
<dbReference type="InterPro" id="IPR036396">
    <property type="entry name" value="Cyt_P450_sf"/>
</dbReference>
<dbReference type="Gene3D" id="1.10.630.10">
    <property type="entry name" value="Cytochrome P450"/>
    <property type="match status" value="1"/>
</dbReference>
<keyword evidence="11" id="KW-1133">Transmembrane helix</keyword>
<dbReference type="InterPro" id="IPR017972">
    <property type="entry name" value="Cyt_P450_CS"/>
</dbReference>